<evidence type="ECO:0000313" key="19">
    <source>
        <dbReference type="EMBL" id="AWA45000.1"/>
    </source>
</evidence>
<dbReference type="InterPro" id="IPR003609">
    <property type="entry name" value="Pan_app"/>
</dbReference>
<dbReference type="InterPro" id="IPR001480">
    <property type="entry name" value="Bulb-type_lectin_dom"/>
</dbReference>
<dbReference type="GO" id="GO:0051707">
    <property type="term" value="P:response to other organism"/>
    <property type="evidence" value="ECO:0007669"/>
    <property type="project" value="UniProtKB-ARBA"/>
</dbReference>
<dbReference type="PANTHER" id="PTHR32444:SF236">
    <property type="entry name" value="D-MANNOSE BINDING LECTIN FAMILY PROTEIN, EXPRESSED"/>
    <property type="match status" value="1"/>
</dbReference>
<dbReference type="Gene3D" id="2.90.10.10">
    <property type="entry name" value="Bulb-type lectin domain"/>
    <property type="match status" value="2"/>
</dbReference>
<evidence type="ECO:0000256" key="3">
    <source>
        <dbReference type="ARBA" id="ARBA00022679"/>
    </source>
</evidence>
<dbReference type="SUPFAM" id="SSF56112">
    <property type="entry name" value="Protein kinase-like (PK-like)"/>
    <property type="match status" value="2"/>
</dbReference>
<dbReference type="InterPro" id="IPR000719">
    <property type="entry name" value="Prot_kinase_dom"/>
</dbReference>
<keyword evidence="14" id="KW-1133">Transmembrane helix</keyword>
<dbReference type="Pfam" id="PF01453">
    <property type="entry name" value="B_lectin"/>
    <property type="match status" value="2"/>
</dbReference>
<dbReference type="InterPro" id="IPR011009">
    <property type="entry name" value="Kinase-like_dom_sf"/>
</dbReference>
<reference evidence="19" key="1">
    <citation type="submission" date="2018-04" db="EMBL/GenBank/DDBJ databases">
        <title>Comparative Analysis of Homologous Sequences of Saccharum officinarum and Saccharum spontaneum Reveals Independent Polyploidization Events.</title>
        <authorList>
            <person name="Sharma A."/>
            <person name="Song J."/>
            <person name="Lin Q."/>
            <person name="Singh R."/>
            <person name="Ramos N."/>
            <person name="Wang K."/>
            <person name="Zhang J."/>
            <person name="Ming R."/>
            <person name="Yu Q."/>
        </authorList>
    </citation>
    <scope>NUCLEOTIDE SEQUENCE</scope>
</reference>
<dbReference type="Pfam" id="PF00069">
    <property type="entry name" value="Pkinase"/>
    <property type="match status" value="2"/>
</dbReference>
<feature type="domain" description="Protein kinase" evidence="16">
    <location>
        <begin position="1365"/>
        <end position="1657"/>
    </location>
</feature>
<feature type="domain" description="Bulb-type lectin" evidence="17">
    <location>
        <begin position="27"/>
        <end position="147"/>
    </location>
</feature>
<evidence type="ECO:0000256" key="10">
    <source>
        <dbReference type="ARBA" id="ARBA00047899"/>
    </source>
</evidence>
<dbReference type="SMART" id="SM00473">
    <property type="entry name" value="PAN_AP"/>
    <property type="match status" value="2"/>
</dbReference>
<feature type="transmembrane region" description="Helical" evidence="14">
    <location>
        <begin position="1292"/>
        <end position="1317"/>
    </location>
</feature>
<gene>
    <name evidence="19" type="ORF">SO148P11_000008</name>
</gene>
<dbReference type="CDD" id="cd01098">
    <property type="entry name" value="PAN_AP_plant"/>
    <property type="match status" value="2"/>
</dbReference>
<feature type="chain" id="PRO_5025511872" description="non-specific serine/threonine protein kinase" evidence="15">
    <location>
        <begin position="24"/>
        <end position="1680"/>
    </location>
</feature>
<evidence type="ECO:0000256" key="9">
    <source>
        <dbReference type="ARBA" id="ARBA00023170"/>
    </source>
</evidence>
<accession>A0A678TQ09</accession>
<dbReference type="InterPro" id="IPR008271">
    <property type="entry name" value="Ser/Thr_kinase_AS"/>
</dbReference>
<keyword evidence="14" id="KW-0472">Membrane</keyword>
<evidence type="ECO:0000259" key="16">
    <source>
        <dbReference type="PROSITE" id="PS50011"/>
    </source>
</evidence>
<keyword evidence="6" id="KW-0418">Kinase</keyword>
<evidence type="ECO:0000256" key="12">
    <source>
        <dbReference type="PROSITE-ProRule" id="PRU10141"/>
    </source>
</evidence>
<dbReference type="SMART" id="SM00108">
    <property type="entry name" value="B_lectin"/>
    <property type="match status" value="2"/>
</dbReference>
<dbReference type="CDD" id="cd14066">
    <property type="entry name" value="STKc_IRAK"/>
    <property type="match status" value="1"/>
</dbReference>
<dbReference type="EMBL" id="MH182554">
    <property type="protein sequence ID" value="AWA45000.1"/>
    <property type="molecule type" value="Genomic_DNA"/>
</dbReference>
<evidence type="ECO:0000256" key="5">
    <source>
        <dbReference type="ARBA" id="ARBA00022741"/>
    </source>
</evidence>
<evidence type="ECO:0000256" key="6">
    <source>
        <dbReference type="ARBA" id="ARBA00022777"/>
    </source>
</evidence>
<feature type="region of interest" description="Disordered" evidence="13">
    <location>
        <begin position="1637"/>
        <end position="1680"/>
    </location>
</feature>
<evidence type="ECO:0000256" key="4">
    <source>
        <dbReference type="ARBA" id="ARBA00022729"/>
    </source>
</evidence>
<dbReference type="InterPro" id="IPR036426">
    <property type="entry name" value="Bulb-type_lectin_dom_sf"/>
</dbReference>
<organism evidence="19">
    <name type="scientific">Saccharum officinarum</name>
    <name type="common">Sugarcane</name>
    <dbReference type="NCBI Taxonomy" id="4547"/>
    <lineage>
        <taxon>Eukaryota</taxon>
        <taxon>Viridiplantae</taxon>
        <taxon>Streptophyta</taxon>
        <taxon>Embryophyta</taxon>
        <taxon>Tracheophyta</taxon>
        <taxon>Spermatophyta</taxon>
        <taxon>Magnoliopsida</taxon>
        <taxon>Liliopsida</taxon>
        <taxon>Poales</taxon>
        <taxon>Poaceae</taxon>
        <taxon>PACMAD clade</taxon>
        <taxon>Panicoideae</taxon>
        <taxon>Andropogonodae</taxon>
        <taxon>Andropogoneae</taxon>
        <taxon>Saccharinae</taxon>
        <taxon>Saccharum</taxon>
        <taxon>Saccharum officinarum species complex</taxon>
    </lineage>
</organism>
<dbReference type="GO" id="GO:0016020">
    <property type="term" value="C:membrane"/>
    <property type="evidence" value="ECO:0007669"/>
    <property type="project" value="UniProtKB-SubCell"/>
</dbReference>
<dbReference type="PANTHER" id="PTHR32444">
    <property type="entry name" value="BULB-TYPE LECTIN DOMAIN-CONTAINING PROTEIN"/>
    <property type="match status" value="1"/>
</dbReference>
<keyword evidence="5 12" id="KW-0547">Nucleotide-binding</keyword>
<comment type="catalytic activity">
    <reaction evidence="11">
        <text>L-seryl-[protein] + ATP = O-phospho-L-seryl-[protein] + ADP + H(+)</text>
        <dbReference type="Rhea" id="RHEA:17989"/>
        <dbReference type="Rhea" id="RHEA-COMP:9863"/>
        <dbReference type="Rhea" id="RHEA-COMP:11604"/>
        <dbReference type="ChEBI" id="CHEBI:15378"/>
        <dbReference type="ChEBI" id="CHEBI:29999"/>
        <dbReference type="ChEBI" id="CHEBI:30616"/>
        <dbReference type="ChEBI" id="CHEBI:83421"/>
        <dbReference type="ChEBI" id="CHEBI:456216"/>
        <dbReference type="EC" id="2.7.11.1"/>
    </reaction>
</comment>
<comment type="subcellular location">
    <subcellularLocation>
        <location evidence="1">Membrane</location>
        <topology evidence="1">Single-pass type I membrane protein</topology>
    </subcellularLocation>
</comment>
<dbReference type="CDD" id="cd00028">
    <property type="entry name" value="B_lectin"/>
    <property type="match status" value="2"/>
</dbReference>
<feature type="compositionally biased region" description="Basic and acidic residues" evidence="13">
    <location>
        <begin position="1655"/>
        <end position="1664"/>
    </location>
</feature>
<evidence type="ECO:0000256" key="7">
    <source>
        <dbReference type="ARBA" id="ARBA00022840"/>
    </source>
</evidence>
<evidence type="ECO:0000256" key="11">
    <source>
        <dbReference type="ARBA" id="ARBA00048679"/>
    </source>
</evidence>
<evidence type="ECO:0000256" key="15">
    <source>
        <dbReference type="SAM" id="SignalP"/>
    </source>
</evidence>
<keyword evidence="7 12" id="KW-0067">ATP-binding</keyword>
<dbReference type="PROSITE" id="PS00107">
    <property type="entry name" value="PROTEIN_KINASE_ATP"/>
    <property type="match status" value="2"/>
</dbReference>
<feature type="compositionally biased region" description="Polar residues" evidence="13">
    <location>
        <begin position="1665"/>
        <end position="1680"/>
    </location>
</feature>
<keyword evidence="3" id="KW-0808">Transferase</keyword>
<dbReference type="GO" id="GO:0004674">
    <property type="term" value="F:protein serine/threonine kinase activity"/>
    <property type="evidence" value="ECO:0007669"/>
    <property type="project" value="UniProtKB-EC"/>
</dbReference>
<feature type="domain" description="Protein kinase" evidence="16">
    <location>
        <begin position="523"/>
        <end position="794"/>
    </location>
</feature>
<keyword evidence="4 15" id="KW-0732">Signal</keyword>
<comment type="catalytic activity">
    <reaction evidence="10">
        <text>L-threonyl-[protein] + ATP = O-phospho-L-threonyl-[protein] + ADP + H(+)</text>
        <dbReference type="Rhea" id="RHEA:46608"/>
        <dbReference type="Rhea" id="RHEA-COMP:11060"/>
        <dbReference type="Rhea" id="RHEA-COMP:11605"/>
        <dbReference type="ChEBI" id="CHEBI:15378"/>
        <dbReference type="ChEBI" id="CHEBI:30013"/>
        <dbReference type="ChEBI" id="CHEBI:30616"/>
        <dbReference type="ChEBI" id="CHEBI:61977"/>
        <dbReference type="ChEBI" id="CHEBI:456216"/>
        <dbReference type="EC" id="2.7.11.1"/>
    </reaction>
</comment>
<dbReference type="SMART" id="SM00220">
    <property type="entry name" value="S_TKc"/>
    <property type="match status" value="2"/>
</dbReference>
<dbReference type="InterPro" id="IPR017441">
    <property type="entry name" value="Protein_kinase_ATP_BS"/>
</dbReference>
<dbReference type="GO" id="GO:0005524">
    <property type="term" value="F:ATP binding"/>
    <property type="evidence" value="ECO:0007669"/>
    <property type="project" value="UniProtKB-UniRule"/>
</dbReference>
<dbReference type="EC" id="2.7.11.1" evidence="2"/>
<protein>
    <recommendedName>
        <fullName evidence="2">non-specific serine/threonine protein kinase</fullName>
        <ecNumber evidence="2">2.7.11.1</ecNumber>
    </recommendedName>
</protein>
<dbReference type="Pfam" id="PF08276">
    <property type="entry name" value="PAN_2"/>
    <property type="match status" value="2"/>
</dbReference>
<evidence type="ECO:0000256" key="2">
    <source>
        <dbReference type="ARBA" id="ARBA00012513"/>
    </source>
</evidence>
<evidence type="ECO:0000259" key="17">
    <source>
        <dbReference type="PROSITE" id="PS50927"/>
    </source>
</evidence>
<feature type="domain" description="Apple" evidence="18">
    <location>
        <begin position="343"/>
        <end position="432"/>
    </location>
</feature>
<dbReference type="FunFam" id="1.10.510.10:FF:000724">
    <property type="entry name" value="Serine/threonine-protein kinase"/>
    <property type="match status" value="2"/>
</dbReference>
<dbReference type="PROSITE" id="PS50948">
    <property type="entry name" value="PAN"/>
    <property type="match status" value="2"/>
</dbReference>
<name>A0A678TQ09_SACOF</name>
<evidence type="ECO:0000256" key="14">
    <source>
        <dbReference type="SAM" id="Phobius"/>
    </source>
</evidence>
<dbReference type="Pfam" id="PF00954">
    <property type="entry name" value="S_locus_glycop"/>
    <property type="match status" value="2"/>
</dbReference>
<feature type="domain" description="Apple" evidence="18">
    <location>
        <begin position="1182"/>
        <end position="1268"/>
    </location>
</feature>
<dbReference type="Gene3D" id="1.10.510.10">
    <property type="entry name" value="Transferase(Phosphotransferase) domain 1"/>
    <property type="match status" value="2"/>
</dbReference>
<dbReference type="Gene3D" id="3.30.200.20">
    <property type="entry name" value="Phosphorylase Kinase, domain 1"/>
    <property type="match status" value="2"/>
</dbReference>
<evidence type="ECO:0000259" key="18">
    <source>
        <dbReference type="PROSITE" id="PS50948"/>
    </source>
</evidence>
<feature type="domain" description="Bulb-type lectin" evidence="17">
    <location>
        <begin position="874"/>
        <end position="994"/>
    </location>
</feature>
<feature type="binding site" evidence="12">
    <location>
        <position position="551"/>
    </location>
    <ligand>
        <name>ATP</name>
        <dbReference type="ChEBI" id="CHEBI:30616"/>
    </ligand>
</feature>
<dbReference type="InterPro" id="IPR000858">
    <property type="entry name" value="S_locus_glycoprot_dom"/>
</dbReference>
<keyword evidence="8" id="KW-1015">Disulfide bond</keyword>
<feature type="binding site" evidence="12">
    <location>
        <position position="1393"/>
    </location>
    <ligand>
        <name>ATP</name>
        <dbReference type="ChEBI" id="CHEBI:30616"/>
    </ligand>
</feature>
<dbReference type="SUPFAM" id="SSF51110">
    <property type="entry name" value="alpha-D-mannose-specific plant lectins"/>
    <property type="match status" value="2"/>
</dbReference>
<dbReference type="GO" id="GO:0048544">
    <property type="term" value="P:recognition of pollen"/>
    <property type="evidence" value="ECO:0007669"/>
    <property type="project" value="InterPro"/>
</dbReference>
<sequence length="1680" mass="182376">MVKDTIFIHLLLSLMLLCPIAITADVSDTLGKGRNITDGETLVSADGTFTLGFFSPGASTKRYFGIWFSASSAAVCWVANGDRPVNGNSGVLVVRDSGSLVLLDGSGQVTWSSNSTSSSSSAEAQLLNSGNLVVRDGGGSGSAILWQSFDHPSNTMLSGMKLGKNKWTGAEWYLTSWRTADDPSPGAYRRALDTSGLLELVVWQGNVRTYRTGPWNGRWFSGVPEASAYRNLIWYQVTTSPAEISYGYTSKPGAALTRVVLTDTGMAKCLVWDAGARTWQTFFQGPRDLCDAYGKCGAFGLCDAGAASTAFCSCLTGFSPASPPAWSLRDTSGGCKRNVKPDCANNGSGTTTTDGFLLVHGVKLPDTHNTTVDMSITVEDCMARCLANCSCLAYAAADIRGGDVRSGCVMWTDDIIDLRYVDKGQDLYLRLAQSELPPPPSPRRPPFPTAPAAIAVILVVLLVVVVIRRRRQPIIPGVQSASPCGPSTELRRPPSAPSAGQPSRVLNVPSAELSALRSATNDFSVDNVIGCGGSSTVFEGNLTDGRKVAVKRVTQSYFTDESGETFMREVKVMSELKHDNLAQLLAYCKDGNERILVYEYMENRSLNLYIFARDANQRALLNWERRLEIIVGVAKGVAYMHGLSKEVIHMDLKPSNILLDENWRAKIADFGTAKVYVDGQTNPTLVQTEGYRAPEYTAQGPQLTLKCDVYSFGVVLLEVISGLKNSSTPRLLSHAQESWNHHKIKEDLLDSSVGQPEPEILLQLERCVQVGLLCVQQSPADRPSMAEVVAMLTTNGSSSSSQQCRRVSSRDAGRVWRTRRLHLSHIGLSTTRLGAYASQAMETTCRSHLLDLLFFSLLLSPISPRAFAADGVAGDTFSKGRNITDNETLISANGAFTLGFLSPGVSSKRYLGIWFSVSRDAVCWVANRDRPISDNSGVLMVSDTGSLLLLDGSAGQIAWSSNSSSTSPVEAQLLDNGNLVVRSRGGSAAILWHSFGHPSNVLLSGMKVGRDFSTGAEWYLTSWRSADDPSPGAYLRKLDTSGRPDNIVWHGGVKTFRTGPWNGVRFGGIPEVLTYQQGLFDYQMVISSREVTYGYNARPGAPFTYVVLTDGGVVKRLPGMADRVPGAEGRLRRADEYGRCGAFNMCNISAAATSFCRCLAGFGLASPSRASGACRRNVALDCAANGKTTDGFLVVPGVKLPDTHNSSVDTGITVDACRARCLANCSCLAYAAADTSAGGSGTGCIMWADDLLDLRYVEQGQDLYLRLAASELPPPPPPPSPPSGSRSRTFPIAPVVAASVASFVGILLIAFLVLFVIRRRRRRRRPPIAAPESIIPPTDPTIQCTPPPAVPYVELSSLMRATGDFSESNIIGRGGFGIVYEGHLPDGRKVAVKRLIRSSVADEGSDAFMREVKVMSKLRHGNLIQLLFYCKDGNERVLVYEYMKNKSLDRYIFGGDPRLRALLNWEQRLEIVRGVARGVAYLHGLSEEVIHRDLKPSNILLDDNWRPKIADFGTAKLFVVDQTNPTIIESAGYTAPEYSNERYLTLKCDVYSFGIILLEIISGQRNRTTPTLLSDAWESWNQSRIGDLLDPAVGQQPEPELLFELERCVQIGLLCVQQSPDDRPAMSAVVARLNNNGLQMRPPKRPVLDSSTESPRLHEADRSSQEASGTSRSSYSIYLT</sequence>
<evidence type="ECO:0000256" key="8">
    <source>
        <dbReference type="ARBA" id="ARBA00023157"/>
    </source>
</evidence>
<dbReference type="PROSITE" id="PS50927">
    <property type="entry name" value="BULB_LECTIN"/>
    <property type="match status" value="2"/>
</dbReference>
<proteinExistence type="predicted"/>
<keyword evidence="9" id="KW-0675">Receptor</keyword>
<feature type="region of interest" description="Disordered" evidence="13">
    <location>
        <begin position="478"/>
        <end position="504"/>
    </location>
</feature>
<evidence type="ECO:0000256" key="1">
    <source>
        <dbReference type="ARBA" id="ARBA00004479"/>
    </source>
</evidence>
<dbReference type="PROSITE" id="PS00108">
    <property type="entry name" value="PROTEIN_KINASE_ST"/>
    <property type="match status" value="2"/>
</dbReference>
<keyword evidence="14" id="KW-0812">Transmembrane</keyword>
<evidence type="ECO:0000256" key="13">
    <source>
        <dbReference type="SAM" id="MobiDB-lite"/>
    </source>
</evidence>
<feature type="signal peptide" evidence="15">
    <location>
        <begin position="1"/>
        <end position="23"/>
    </location>
</feature>
<dbReference type="PROSITE" id="PS50011">
    <property type="entry name" value="PROTEIN_KINASE_DOM"/>
    <property type="match status" value="2"/>
</dbReference>
<dbReference type="FunFam" id="2.90.10.10:FF:000005">
    <property type="entry name" value="G-type lectin S-receptor-like serine/threonine-protein kinase"/>
    <property type="match status" value="2"/>
</dbReference>